<evidence type="ECO:0008006" key="3">
    <source>
        <dbReference type="Google" id="ProtNLM"/>
    </source>
</evidence>
<dbReference type="EMBL" id="AY129333">
    <property type="protein sequence ID" value="AAN12602.1"/>
    <property type="molecule type" value="Genomic_DNA"/>
</dbReference>
<proteinExistence type="predicted"/>
<protein>
    <recommendedName>
        <fullName evidence="3">DUF3263 domain-containing protein</fullName>
    </recommendedName>
</protein>
<reference evidence="1 2" key="1">
    <citation type="journal article" date="2003" name="Cell">
        <title>Origins of highly mosaic mycobacteriophage genomes.</title>
        <authorList>
            <person name="Pedulla M.L."/>
            <person name="Ford M.E."/>
            <person name="Houtz J.M."/>
            <person name="Karthikeyan T."/>
            <person name="Wadsworth C."/>
            <person name="Lewis J.A."/>
            <person name="Jacobs-Sera D."/>
            <person name="Falbo J."/>
            <person name="Gross J."/>
            <person name="Pannunzio N.R."/>
            <person name="Brucker W."/>
            <person name="Kumar V."/>
            <person name="Kandasamy J."/>
            <person name="Keenan L."/>
            <person name="Bardarov S."/>
            <person name="Kriakov J."/>
            <person name="Lawrence J.G."/>
            <person name="Jacobs W.R. Jr."/>
            <person name="Hendrix R.W."/>
            <person name="Hatfull G.F."/>
        </authorList>
    </citation>
    <scope>NUCLEOTIDE SEQUENCE</scope>
</reference>
<organism evidence="1 2">
    <name type="scientific">Mycobacterium phage Che9c</name>
    <dbReference type="NCBI Taxonomy" id="2907832"/>
    <lineage>
        <taxon>Viruses</taxon>
        <taxon>Duplodnaviria</taxon>
        <taxon>Heunggongvirae</taxon>
        <taxon>Uroviricota</taxon>
        <taxon>Caudoviricetes</taxon>
        <taxon>Chenonavirus</taxon>
        <taxon>Chenonavirus Che9c</taxon>
    </lineage>
</organism>
<dbReference type="Pfam" id="PF11662">
    <property type="entry name" value="DUF3263"/>
    <property type="match status" value="1"/>
</dbReference>
<keyword evidence="2" id="KW-1185">Reference proteome</keyword>
<dbReference type="KEGG" id="vg:1259345"/>
<name>Q854V6_9CAUD</name>
<accession>Q854V6</accession>
<sequence length="75" mass="8575">MDPLTPAECAMLDLERDWWATQVGKESAIVDRIGVSPVRYYQRLNRLVETEAALAYDPVTVNRLRRLRTKGRADG</sequence>
<dbReference type="InterPro" id="IPR021678">
    <property type="entry name" value="DUF3263"/>
</dbReference>
<dbReference type="Proteomes" id="UP000000967">
    <property type="component" value="Segment"/>
</dbReference>
<evidence type="ECO:0000313" key="1">
    <source>
        <dbReference type="EMBL" id="AAN12602.1"/>
    </source>
</evidence>
<dbReference type="RefSeq" id="NP_817719.1">
    <property type="nucleotide sequence ID" value="NC_004683.1"/>
</dbReference>
<gene>
    <name evidence="1" type="primary">42</name>
    <name evidence="1" type="ORF">PBI_CHE9C_42</name>
</gene>
<evidence type="ECO:0000313" key="2">
    <source>
        <dbReference type="Proteomes" id="UP000000967"/>
    </source>
</evidence>